<name>D9STN6_CLOC7</name>
<dbReference type="KEGG" id="ccb:Clocel_3080"/>
<dbReference type="PROSITE" id="PS50817">
    <property type="entry name" value="INTEIN_N_TER"/>
    <property type="match status" value="1"/>
</dbReference>
<dbReference type="InterPro" id="IPR006141">
    <property type="entry name" value="Intein_N"/>
</dbReference>
<dbReference type="OrthoDB" id="1927516at2"/>
<organism evidence="1 2">
    <name type="scientific">Clostridium cellulovorans (strain ATCC 35296 / DSM 3052 / OCM 3 / 743B)</name>
    <dbReference type="NCBI Taxonomy" id="573061"/>
    <lineage>
        <taxon>Bacteria</taxon>
        <taxon>Bacillati</taxon>
        <taxon>Bacillota</taxon>
        <taxon>Clostridia</taxon>
        <taxon>Eubacteriales</taxon>
        <taxon>Clostridiaceae</taxon>
        <taxon>Clostridium</taxon>
    </lineage>
</organism>
<accession>D9STN6</accession>
<dbReference type="AlphaFoldDB" id="D9STN6"/>
<dbReference type="HOGENOM" id="CLU_2536631_0_0_9"/>
<keyword evidence="2" id="KW-1185">Reference proteome</keyword>
<reference evidence="1 2" key="1">
    <citation type="submission" date="2010-08" db="EMBL/GenBank/DDBJ databases">
        <title>Complete sequence of Clostridium cellulovorans 743B.</title>
        <authorList>
            <consortium name="US DOE Joint Genome Institute"/>
            <person name="Lucas S."/>
            <person name="Copeland A."/>
            <person name="Lapidus A."/>
            <person name="Cheng J.-F."/>
            <person name="Bruce D."/>
            <person name="Goodwin L."/>
            <person name="Pitluck S."/>
            <person name="Chertkov O."/>
            <person name="Detter J.C."/>
            <person name="Han C."/>
            <person name="Tapia R."/>
            <person name="Land M."/>
            <person name="Hauser L."/>
            <person name="Chang Y.-J."/>
            <person name="Jeffries C."/>
            <person name="Kyrpides N."/>
            <person name="Ivanova N."/>
            <person name="Mikhailova N."/>
            <person name="Hemme C.L."/>
            <person name="Woyke T."/>
        </authorList>
    </citation>
    <scope>NUCLEOTIDE SEQUENCE [LARGE SCALE GENOMIC DNA]</scope>
    <source>
        <strain evidence="2">ATCC 35296 / DSM 3052 / OCM 3 / 743B</strain>
    </source>
</reference>
<gene>
    <name evidence="1" type="ordered locus">Clocel_3080</name>
</gene>
<protein>
    <submittedName>
        <fullName evidence="1">Uncharacterized protein</fullName>
    </submittedName>
</protein>
<evidence type="ECO:0000313" key="1">
    <source>
        <dbReference type="EMBL" id="ADL52770.1"/>
    </source>
</evidence>
<dbReference type="EMBL" id="CP002160">
    <property type="protein sequence ID" value="ADL52770.1"/>
    <property type="molecule type" value="Genomic_DNA"/>
</dbReference>
<sequence length="83" mass="9075">MKVKIGQQIKFTKNHQVPTSKGKTLLVKAGDVARVLKKVDETTGEIVYLTGEAKGFSHKVPLQVDDSLDVDAIAKKILNDIQS</sequence>
<dbReference type="STRING" id="573061.Clocel_3080"/>
<proteinExistence type="predicted"/>
<dbReference type="GO" id="GO:0016539">
    <property type="term" value="P:intein-mediated protein splicing"/>
    <property type="evidence" value="ECO:0007669"/>
    <property type="project" value="InterPro"/>
</dbReference>
<evidence type="ECO:0000313" key="2">
    <source>
        <dbReference type="Proteomes" id="UP000002730"/>
    </source>
</evidence>
<dbReference type="RefSeq" id="WP_010075866.1">
    <property type="nucleotide sequence ID" value="NC_014393.1"/>
</dbReference>
<dbReference type="Proteomes" id="UP000002730">
    <property type="component" value="Chromosome"/>
</dbReference>
<dbReference type="eggNOG" id="ENOG5030HC3">
    <property type="taxonomic scope" value="Bacteria"/>
</dbReference>